<comment type="caution">
    <text evidence="2">The sequence shown here is derived from an EMBL/GenBank/DDBJ whole genome shotgun (WGS) entry which is preliminary data.</text>
</comment>
<accession>A0ABU1F8P7</accession>
<sequence length="561" mass="60291">MKVRLPEITKQHLSGGFAPRPASLKGLRVGFLDGWGDQNGNRMYPAMAVIERKLKAECGVADTVWQKKPSISQRVPDEMMRSFVNKVDVVINGEGLCGSCTAGSILDGVELEALGKPSVTIVQDRFEKAARAHARNLGLPDLFLLVEKAPVTGSIQHDVEQTVEENWPRIIAALTDNSRAAGGAEKAKAARSRVVEIREAEEWEDLVEQNRWSDGLPVAIPTEKSVQAILDHLGRDPEDIIGLIPPTYGIATVEQVAVQCAMAGCRPEYVPVVITALEAMLEPEFNFHGVLCTTNPGAPLVIVSGPIVDELDFNTSNCAFGGSGRANGAIGRAIRLIARNIGGTDATVNDMDPLGGPQKYAACVAEDRSRNPLGSINADRGFGPDENIVTVFKCPGPYPAVTNGSAERILAQLAEGFATSTVPMFHAGGQALFALSMKPARTLAEAGYSRDDIRRYIHEHASLTPRRLKDAGVLKGPYTDVSQIYYGENSVEHLRIDAEKASDDTRLPLFASIDDIQLLITGGDTQFFSAFLPGWGGYGGGFVSKRIERPAASDAYAIASE</sequence>
<protein>
    <recommendedName>
        <fullName evidence="1">UGSC-like domain-containing protein</fullName>
    </recommendedName>
</protein>
<feature type="domain" description="UGSC-like" evidence="1">
    <location>
        <begin position="15"/>
        <end position="175"/>
    </location>
</feature>
<dbReference type="Proteomes" id="UP001247754">
    <property type="component" value="Unassembled WGS sequence"/>
</dbReference>
<evidence type="ECO:0000259" key="1">
    <source>
        <dbReference type="Pfam" id="PF24696"/>
    </source>
</evidence>
<dbReference type="RefSeq" id="WP_310457496.1">
    <property type="nucleotide sequence ID" value="NZ_JAVKPH010000012.1"/>
</dbReference>
<proteinExistence type="predicted"/>
<keyword evidence="3" id="KW-1185">Reference proteome</keyword>
<name>A0ABU1F8P7_9RHOB</name>
<dbReference type="EMBL" id="JAVKPH010000012">
    <property type="protein sequence ID" value="MDR5653254.1"/>
    <property type="molecule type" value="Genomic_DNA"/>
</dbReference>
<evidence type="ECO:0000313" key="3">
    <source>
        <dbReference type="Proteomes" id="UP001247754"/>
    </source>
</evidence>
<evidence type="ECO:0000313" key="2">
    <source>
        <dbReference type="EMBL" id="MDR5653254.1"/>
    </source>
</evidence>
<gene>
    <name evidence="2" type="ORF">RGD00_11610</name>
</gene>
<dbReference type="InterPro" id="IPR057767">
    <property type="entry name" value="UGSC-like_dom"/>
</dbReference>
<reference evidence="2 3" key="1">
    <citation type="submission" date="2023-09" db="EMBL/GenBank/DDBJ databases">
        <title>Xinfangfangia sedmenti sp. nov., isolated the sedment.</title>
        <authorList>
            <person name="Xu L."/>
        </authorList>
    </citation>
    <scope>NUCLEOTIDE SEQUENCE [LARGE SCALE GENOMIC DNA]</scope>
    <source>
        <strain evidence="2 3">LG-4</strain>
    </source>
</reference>
<dbReference type="Pfam" id="PF24696">
    <property type="entry name" value="UGSC"/>
    <property type="match status" value="1"/>
</dbReference>
<organism evidence="2 3">
    <name type="scientific">Ruixingdingia sedimenti</name>
    <dbReference type="NCBI Taxonomy" id="3073604"/>
    <lineage>
        <taxon>Bacteria</taxon>
        <taxon>Pseudomonadati</taxon>
        <taxon>Pseudomonadota</taxon>
        <taxon>Alphaproteobacteria</taxon>
        <taxon>Rhodobacterales</taxon>
        <taxon>Paracoccaceae</taxon>
        <taxon>Ruixingdingia</taxon>
    </lineage>
</organism>